<evidence type="ECO:0000259" key="8">
    <source>
        <dbReference type="PROSITE" id="PS50240"/>
    </source>
</evidence>
<keyword evidence="5" id="KW-1015">Disulfide bond</keyword>
<dbReference type="InterPro" id="IPR001254">
    <property type="entry name" value="Trypsin_dom"/>
</dbReference>
<dbReference type="PANTHER" id="PTHR24276:SF91">
    <property type="entry name" value="AT26814P-RELATED"/>
    <property type="match status" value="1"/>
</dbReference>
<dbReference type="InterPro" id="IPR050430">
    <property type="entry name" value="Peptidase_S1"/>
</dbReference>
<evidence type="ECO:0000256" key="7">
    <source>
        <dbReference type="SAM" id="SignalP"/>
    </source>
</evidence>
<accession>G9B5M9</accession>
<reference evidence="9" key="1">
    <citation type="journal article" date="2012" name="Insect Biochem. Mol. Biol.">
        <title>Proteomics and transcriptome analysis coupled with pharmacological test reveals the diversity of anti-thrombosis proteins from the medicinal insect, Eupolyphaga sinensis.</title>
        <authorList>
            <person name="Wang Y."/>
            <person name="Yan H."/>
            <person name="Wang Y."/>
            <person name="Yang H."/>
            <person name="Wei L."/>
            <person name="Xiao Y."/>
            <person name="Ye H."/>
            <person name="Lai R."/>
            <person name="Liu R."/>
        </authorList>
    </citation>
    <scope>NUCLEOTIDE SEQUENCE</scope>
    <source>
        <tissue evidence="9">Intestinal tract</tissue>
    </source>
</reference>
<feature type="domain" description="Peptidase S1" evidence="8">
    <location>
        <begin position="26"/>
        <end position="256"/>
    </location>
</feature>
<protein>
    <submittedName>
        <fullName evidence="9">Serine protease</fullName>
    </submittedName>
</protein>
<dbReference type="GO" id="GO:0006508">
    <property type="term" value="P:proteolysis"/>
    <property type="evidence" value="ECO:0007669"/>
    <property type="project" value="UniProtKB-KW"/>
</dbReference>
<dbReference type="GO" id="GO:0004252">
    <property type="term" value="F:serine-type endopeptidase activity"/>
    <property type="evidence" value="ECO:0007669"/>
    <property type="project" value="InterPro"/>
</dbReference>
<dbReference type="Pfam" id="PF00089">
    <property type="entry name" value="Trypsin"/>
    <property type="match status" value="1"/>
</dbReference>
<dbReference type="InterPro" id="IPR043504">
    <property type="entry name" value="Peptidase_S1_PA_chymotrypsin"/>
</dbReference>
<keyword evidence="7" id="KW-0732">Signal</keyword>
<feature type="compositionally biased region" description="Acidic residues" evidence="6">
    <location>
        <begin position="283"/>
        <end position="292"/>
    </location>
</feature>
<feature type="region of interest" description="Disordered" evidence="6">
    <location>
        <begin position="256"/>
        <end position="292"/>
    </location>
</feature>
<sequence>MKLSTIIIALVLGCLGAQAAPPDSRLMGGSDVAEITDYPWVVSVIKMDGANIAALCIGTIVDETHFIIPAHCKLVSDDNYSTYRVRSNTLTYNGTQATTHEITSWVQHEGYDENTKWTNDISLVTVATEFAANVSAPLAAANAVDPADKATVTSVGWGATCDGCEFNLELQSVADLRIYSQTNCNAFLGEGLNANKVCAGNPSTQHGICKGDSGAPLIENEIVIGIASYLQYPCGSAPAVYTKISKFRTWIDDTIASQLTTTEPPETTTTEPPTTTTKPPEIEPPEIEPPEK</sequence>
<evidence type="ECO:0000256" key="4">
    <source>
        <dbReference type="ARBA" id="ARBA00022825"/>
    </source>
</evidence>
<comment type="similarity">
    <text evidence="1">Belongs to the peptidase S1 family.</text>
</comment>
<dbReference type="EMBL" id="HM480789">
    <property type="protein sequence ID" value="AEI58635.1"/>
    <property type="molecule type" value="mRNA"/>
</dbReference>
<name>G9B5M9_9NEOP</name>
<dbReference type="InterPro" id="IPR009003">
    <property type="entry name" value="Peptidase_S1_PA"/>
</dbReference>
<dbReference type="AlphaFoldDB" id="G9B5M9"/>
<keyword evidence="4" id="KW-0720">Serine protease</keyword>
<dbReference type="PANTHER" id="PTHR24276">
    <property type="entry name" value="POLYSERASE-RELATED"/>
    <property type="match status" value="1"/>
</dbReference>
<feature type="compositionally biased region" description="Low complexity" evidence="6">
    <location>
        <begin position="260"/>
        <end position="279"/>
    </location>
</feature>
<dbReference type="InterPro" id="IPR001314">
    <property type="entry name" value="Peptidase_S1A"/>
</dbReference>
<keyword evidence="2 9" id="KW-0645">Protease</keyword>
<evidence type="ECO:0000313" key="9">
    <source>
        <dbReference type="EMBL" id="AEI58635.1"/>
    </source>
</evidence>
<proteinExistence type="evidence at transcript level"/>
<evidence type="ECO:0000256" key="5">
    <source>
        <dbReference type="ARBA" id="ARBA00023157"/>
    </source>
</evidence>
<dbReference type="Gene3D" id="2.40.10.10">
    <property type="entry name" value="Trypsin-like serine proteases"/>
    <property type="match status" value="1"/>
</dbReference>
<dbReference type="PRINTS" id="PR00722">
    <property type="entry name" value="CHYMOTRYPSIN"/>
</dbReference>
<dbReference type="CDD" id="cd00190">
    <property type="entry name" value="Tryp_SPc"/>
    <property type="match status" value="1"/>
</dbReference>
<evidence type="ECO:0000256" key="2">
    <source>
        <dbReference type="ARBA" id="ARBA00022670"/>
    </source>
</evidence>
<feature type="signal peptide" evidence="7">
    <location>
        <begin position="1"/>
        <end position="19"/>
    </location>
</feature>
<evidence type="ECO:0000256" key="6">
    <source>
        <dbReference type="SAM" id="MobiDB-lite"/>
    </source>
</evidence>
<evidence type="ECO:0000256" key="1">
    <source>
        <dbReference type="ARBA" id="ARBA00007664"/>
    </source>
</evidence>
<dbReference type="SUPFAM" id="SSF50494">
    <property type="entry name" value="Trypsin-like serine proteases"/>
    <property type="match status" value="1"/>
</dbReference>
<evidence type="ECO:0000256" key="3">
    <source>
        <dbReference type="ARBA" id="ARBA00022801"/>
    </source>
</evidence>
<organism evidence="9">
    <name type="scientific">Eupolyphaga sinensis</name>
    <dbReference type="NCBI Taxonomy" id="367774"/>
    <lineage>
        <taxon>Eukaryota</taxon>
        <taxon>Metazoa</taxon>
        <taxon>Ecdysozoa</taxon>
        <taxon>Arthropoda</taxon>
        <taxon>Hexapoda</taxon>
        <taxon>Insecta</taxon>
        <taxon>Pterygota</taxon>
        <taxon>Neoptera</taxon>
        <taxon>Polyneoptera</taxon>
        <taxon>Dictyoptera</taxon>
        <taxon>Blattodea</taxon>
        <taxon>Corydioidea</taxon>
        <taxon>Corydiidae</taxon>
        <taxon>Eupolyphaga</taxon>
    </lineage>
</organism>
<keyword evidence="3" id="KW-0378">Hydrolase</keyword>
<dbReference type="PROSITE" id="PS50240">
    <property type="entry name" value="TRYPSIN_DOM"/>
    <property type="match status" value="1"/>
</dbReference>
<feature type="chain" id="PRO_5003520321" evidence="7">
    <location>
        <begin position="20"/>
        <end position="292"/>
    </location>
</feature>
<dbReference type="SMART" id="SM00020">
    <property type="entry name" value="Tryp_SPc"/>
    <property type="match status" value="1"/>
</dbReference>